<dbReference type="PROSITE" id="PS50106">
    <property type="entry name" value="PDZ"/>
    <property type="match status" value="1"/>
</dbReference>
<organism evidence="2 3">
    <name type="scientific">Hominifimenecus microfluidus</name>
    <dbReference type="NCBI Taxonomy" id="2885348"/>
    <lineage>
        <taxon>Bacteria</taxon>
        <taxon>Bacillati</taxon>
        <taxon>Bacillota</taxon>
        <taxon>Clostridia</taxon>
        <taxon>Lachnospirales</taxon>
        <taxon>Lachnospiraceae</taxon>
        <taxon>Hominifimenecus</taxon>
    </lineage>
</organism>
<dbReference type="InterPro" id="IPR007549">
    <property type="entry name" value="DUF512"/>
</dbReference>
<reference evidence="2" key="1">
    <citation type="submission" date="2021-10" db="EMBL/GenBank/DDBJ databases">
        <title>Anaerobic single-cell dispensing facilitates the cultivation of human gut bacteria.</title>
        <authorList>
            <person name="Afrizal A."/>
        </authorList>
    </citation>
    <scope>NUCLEOTIDE SEQUENCE</scope>
    <source>
        <strain evidence="2">CLA-AA-H215</strain>
    </source>
</reference>
<dbReference type="Pfam" id="PF19238">
    <property type="entry name" value="Radical_SAM_2"/>
    <property type="match status" value="1"/>
</dbReference>
<dbReference type="Proteomes" id="UP001198182">
    <property type="component" value="Unassembled WGS sequence"/>
</dbReference>
<dbReference type="SUPFAM" id="SSF50156">
    <property type="entry name" value="PDZ domain-like"/>
    <property type="match status" value="1"/>
</dbReference>
<keyword evidence="3" id="KW-1185">Reference proteome</keyword>
<dbReference type="Pfam" id="PF04459">
    <property type="entry name" value="DUF512"/>
    <property type="match status" value="1"/>
</dbReference>
<sequence>MSDKVHVIQETEPGSIAEELGLEPGDAILEINGQPIEDVFDYRLMCQEEYLELLVRGADGDEAIFEVEKDDDEDLGIVFENGLMDDYRSCRNKCMFCFIDQMPPGMRETLYFKDDDSRLSFLQGNYVTLTNMSESDLNRIIRYRMEPINISVHTMNPELRCRMLHNRFAGDALKKIDTLYEAGIEMNGQIVLCPGINDGEELDATIRALSCYLPVMQSLSVVPVGLTRYREGLYPLQPVSKECAAQAIDIIEKWQQKIYKEFGFHFVHASDEFYILAERELPEEERYDGYLQLDNGVGSVRLLCDEFTQALAEEKGSTETREISLATGRLAAPYLERLIRQMNEKFPHVRVHLYPIRNVFFGEEITVVGLITGQDLTAQLKEQTLGEELLISVHMLRSGENVFLDDITTDDVCEQLRVPLRVVKPGGQELLDALLGRTPDEADTEYPGYEMRE</sequence>
<dbReference type="AlphaFoldDB" id="A0AAE3E8L5"/>
<dbReference type="InterPro" id="IPR045375">
    <property type="entry name" value="Put_radical_SAM-like_N"/>
</dbReference>
<gene>
    <name evidence="2" type="ORF">LKD81_05765</name>
</gene>
<dbReference type="InterPro" id="IPR041489">
    <property type="entry name" value="PDZ_6"/>
</dbReference>
<dbReference type="Pfam" id="PF17820">
    <property type="entry name" value="PDZ_6"/>
    <property type="match status" value="1"/>
</dbReference>
<protein>
    <submittedName>
        <fullName evidence="2">DUF512 domain-containing protein</fullName>
    </submittedName>
</protein>
<dbReference type="InterPro" id="IPR036034">
    <property type="entry name" value="PDZ_sf"/>
</dbReference>
<dbReference type="Gene3D" id="3.20.20.70">
    <property type="entry name" value="Aldolase class I"/>
    <property type="match status" value="1"/>
</dbReference>
<dbReference type="RefSeq" id="WP_308453175.1">
    <property type="nucleotide sequence ID" value="NZ_JAJEQR010000012.1"/>
</dbReference>
<dbReference type="InterPro" id="IPR058240">
    <property type="entry name" value="rSAM_sf"/>
</dbReference>
<evidence type="ECO:0000259" key="1">
    <source>
        <dbReference type="PROSITE" id="PS50106"/>
    </source>
</evidence>
<dbReference type="SUPFAM" id="SSF102114">
    <property type="entry name" value="Radical SAM enzymes"/>
    <property type="match status" value="1"/>
</dbReference>
<dbReference type="InterPro" id="IPR013785">
    <property type="entry name" value="Aldolase_TIM"/>
</dbReference>
<dbReference type="Gene3D" id="2.30.42.10">
    <property type="match status" value="1"/>
</dbReference>
<dbReference type="InterPro" id="IPR001478">
    <property type="entry name" value="PDZ"/>
</dbReference>
<feature type="domain" description="PDZ" evidence="1">
    <location>
        <begin position="1"/>
        <end position="39"/>
    </location>
</feature>
<evidence type="ECO:0000313" key="3">
    <source>
        <dbReference type="Proteomes" id="UP001198182"/>
    </source>
</evidence>
<accession>A0AAE3E8L5</accession>
<dbReference type="EMBL" id="JAJEQR010000012">
    <property type="protein sequence ID" value="MCC2230507.1"/>
    <property type="molecule type" value="Genomic_DNA"/>
</dbReference>
<comment type="caution">
    <text evidence="2">The sequence shown here is derived from an EMBL/GenBank/DDBJ whole genome shotgun (WGS) entry which is preliminary data.</text>
</comment>
<name>A0AAE3E8L5_9FIRM</name>
<proteinExistence type="predicted"/>
<evidence type="ECO:0000313" key="2">
    <source>
        <dbReference type="EMBL" id="MCC2230507.1"/>
    </source>
</evidence>